<evidence type="ECO:0000256" key="4">
    <source>
        <dbReference type="ARBA" id="ARBA00022519"/>
    </source>
</evidence>
<dbReference type="GO" id="GO:0005886">
    <property type="term" value="C:plasma membrane"/>
    <property type="evidence" value="ECO:0007669"/>
    <property type="project" value="UniProtKB-SubCell"/>
</dbReference>
<gene>
    <name evidence="10" type="ORF">JOF28_002591</name>
</gene>
<reference evidence="10" key="1">
    <citation type="submission" date="2021-02" db="EMBL/GenBank/DDBJ databases">
        <title>Sequencing the genomes of 1000 actinobacteria strains.</title>
        <authorList>
            <person name="Klenk H.-P."/>
        </authorList>
    </citation>
    <scope>NUCLEOTIDE SEQUENCE</scope>
    <source>
        <strain evidence="10">DSM 22850</strain>
    </source>
</reference>
<evidence type="ECO:0000259" key="9">
    <source>
        <dbReference type="PROSITE" id="PS50928"/>
    </source>
</evidence>
<feature type="domain" description="ABC transmembrane type-1" evidence="9">
    <location>
        <begin position="33"/>
        <end position="226"/>
    </location>
</feature>
<feature type="transmembrane region" description="Helical" evidence="8">
    <location>
        <begin position="451"/>
        <end position="471"/>
    </location>
</feature>
<organism evidence="10 11">
    <name type="scientific">Leucobacter exalbidus</name>
    <dbReference type="NCBI Taxonomy" id="662960"/>
    <lineage>
        <taxon>Bacteria</taxon>
        <taxon>Bacillati</taxon>
        <taxon>Actinomycetota</taxon>
        <taxon>Actinomycetes</taxon>
        <taxon>Micrococcales</taxon>
        <taxon>Microbacteriaceae</taxon>
        <taxon>Leucobacter</taxon>
    </lineage>
</organism>
<evidence type="ECO:0000256" key="1">
    <source>
        <dbReference type="ARBA" id="ARBA00004429"/>
    </source>
</evidence>
<comment type="caution">
    <text evidence="10">The sequence shown here is derived from an EMBL/GenBank/DDBJ whole genome shotgun (WGS) entry which is preliminary data.</text>
</comment>
<evidence type="ECO:0000313" key="10">
    <source>
        <dbReference type="EMBL" id="MBP1327359.1"/>
    </source>
</evidence>
<name>A0A940T504_9MICO</name>
<dbReference type="PROSITE" id="PS50928">
    <property type="entry name" value="ABC_TM1"/>
    <property type="match status" value="2"/>
</dbReference>
<keyword evidence="4" id="KW-0997">Cell inner membrane</keyword>
<feature type="transmembrane region" description="Helical" evidence="8">
    <location>
        <begin position="491"/>
        <end position="515"/>
    </location>
</feature>
<feature type="transmembrane region" description="Helical" evidence="8">
    <location>
        <begin position="105"/>
        <end position="123"/>
    </location>
</feature>
<dbReference type="InterPro" id="IPR035906">
    <property type="entry name" value="MetI-like_sf"/>
</dbReference>
<dbReference type="Pfam" id="PF00528">
    <property type="entry name" value="BPD_transp_1"/>
    <property type="match status" value="2"/>
</dbReference>
<dbReference type="RefSeq" id="WP_209706122.1">
    <property type="nucleotide sequence ID" value="NZ_JAFIDA010000001.1"/>
</dbReference>
<feature type="transmembrane region" description="Helical" evidence="8">
    <location>
        <begin position="258"/>
        <end position="279"/>
    </location>
</feature>
<protein>
    <submittedName>
        <fullName evidence="10">Thiamine transport system permease protein</fullName>
    </submittedName>
</protein>
<feature type="transmembrane region" description="Helical" evidence="8">
    <location>
        <begin position="388"/>
        <end position="408"/>
    </location>
</feature>
<evidence type="ECO:0000256" key="6">
    <source>
        <dbReference type="ARBA" id="ARBA00022989"/>
    </source>
</evidence>
<dbReference type="CDD" id="cd06261">
    <property type="entry name" value="TM_PBP2"/>
    <property type="match status" value="2"/>
</dbReference>
<dbReference type="PANTHER" id="PTHR43357:SF4">
    <property type="entry name" value="INNER MEMBRANE ABC TRANSPORTER PERMEASE PROTEIN YDCV"/>
    <property type="match status" value="1"/>
</dbReference>
<dbReference type="EMBL" id="JAFIDA010000001">
    <property type="protein sequence ID" value="MBP1327359.1"/>
    <property type="molecule type" value="Genomic_DNA"/>
</dbReference>
<keyword evidence="11" id="KW-1185">Reference proteome</keyword>
<evidence type="ECO:0000256" key="8">
    <source>
        <dbReference type="RuleBase" id="RU363032"/>
    </source>
</evidence>
<feature type="transmembrane region" description="Helical" evidence="8">
    <location>
        <begin position="351"/>
        <end position="376"/>
    </location>
</feature>
<evidence type="ECO:0000256" key="3">
    <source>
        <dbReference type="ARBA" id="ARBA00022475"/>
    </source>
</evidence>
<dbReference type="InterPro" id="IPR000515">
    <property type="entry name" value="MetI-like"/>
</dbReference>
<keyword evidence="7 8" id="KW-0472">Membrane</keyword>
<dbReference type="Gene3D" id="1.10.3720.10">
    <property type="entry name" value="MetI-like"/>
    <property type="match status" value="2"/>
</dbReference>
<feature type="domain" description="ABC transmembrane type-1" evidence="9">
    <location>
        <begin position="314"/>
        <end position="515"/>
    </location>
</feature>
<dbReference type="GO" id="GO:0055085">
    <property type="term" value="P:transmembrane transport"/>
    <property type="evidence" value="ECO:0007669"/>
    <property type="project" value="InterPro"/>
</dbReference>
<feature type="transmembrane region" description="Helical" evidence="8">
    <location>
        <begin position="160"/>
        <end position="187"/>
    </location>
</feature>
<evidence type="ECO:0000256" key="5">
    <source>
        <dbReference type="ARBA" id="ARBA00022692"/>
    </source>
</evidence>
<keyword evidence="6 8" id="KW-1133">Transmembrane helix</keyword>
<keyword evidence="5 8" id="KW-0812">Transmembrane</keyword>
<evidence type="ECO:0000313" key="11">
    <source>
        <dbReference type="Proteomes" id="UP000675163"/>
    </source>
</evidence>
<feature type="transmembrane region" description="Helical" evidence="8">
    <location>
        <begin position="207"/>
        <end position="231"/>
    </location>
</feature>
<accession>A0A940T504</accession>
<feature type="transmembrane region" description="Helical" evidence="8">
    <location>
        <begin position="37"/>
        <end position="59"/>
    </location>
</feature>
<dbReference type="Proteomes" id="UP000675163">
    <property type="component" value="Unassembled WGS sequence"/>
</dbReference>
<keyword evidence="3" id="KW-1003">Cell membrane</keyword>
<dbReference type="PANTHER" id="PTHR43357">
    <property type="entry name" value="INNER MEMBRANE ABC TRANSPORTER PERMEASE PROTEIN YDCV"/>
    <property type="match status" value="1"/>
</dbReference>
<keyword evidence="2 8" id="KW-0813">Transport</keyword>
<feature type="transmembrane region" description="Helical" evidence="8">
    <location>
        <begin position="71"/>
        <end position="93"/>
    </location>
</feature>
<evidence type="ECO:0000256" key="7">
    <source>
        <dbReference type="ARBA" id="ARBA00023136"/>
    </source>
</evidence>
<feature type="transmembrane region" description="Helical" evidence="8">
    <location>
        <begin position="313"/>
        <end position="339"/>
    </location>
</feature>
<comment type="similarity">
    <text evidence="8">Belongs to the binding-protein-dependent transport system permease family.</text>
</comment>
<dbReference type="AlphaFoldDB" id="A0A940T504"/>
<evidence type="ECO:0000256" key="2">
    <source>
        <dbReference type="ARBA" id="ARBA00022448"/>
    </source>
</evidence>
<sequence length="526" mass="54383">MLSLVATGFLADGRIDLGGFGEVFGSARTWRVIGQTLTQAVLATITSLVLGLPAAYVLYRLKFRGRGIARALMTVPFVLPTVVVGVAFTALIGPGGPLAWTGLDRSLTVIVAAMTFFNVPVVARTVGTFWARLDDSTEAAARVLGAGKARAWVSTTLPALAPALASAASLVFLFSATSFAIVLVLGGRDFSNIETEIYRLTVQFLDLRGAAVLSLAQFAIVGAALAVSAWLRRSGERAVNIVREDAQGKRPTPGDIPALVIFAATLLLLHALPIVTLVVRSLQTASGEGSLTNYIALVNPPADSPLQGTVLDAAWLSIRIALAAALIAMVLGTLVSLVLSRRPTSPALKRGISLFDGLVMLPLGVSAVTLGFGLLITMHRPLGIGFDLRTSVVLIPIAQALVALPLVVRTMLPVLRGIDPELRYAAATLGAGPGAVLRAIDLPLIGRSAGLALGFAFAASLGEFGATSFLVRPGAQTLPVAIAELIGHQAPGSYGAGLAAAVVLAAITAAAMLLAERFRADQTGAF</sequence>
<proteinExistence type="inferred from homology"/>
<comment type="subcellular location">
    <subcellularLocation>
        <location evidence="1">Cell inner membrane</location>
        <topology evidence="1">Multi-pass membrane protein</topology>
    </subcellularLocation>
    <subcellularLocation>
        <location evidence="8">Cell membrane</location>
        <topology evidence="8">Multi-pass membrane protein</topology>
    </subcellularLocation>
</comment>
<dbReference type="SUPFAM" id="SSF161098">
    <property type="entry name" value="MetI-like"/>
    <property type="match status" value="2"/>
</dbReference>